<evidence type="ECO:0000256" key="2">
    <source>
        <dbReference type="ARBA" id="ARBA00022598"/>
    </source>
</evidence>
<dbReference type="InterPro" id="IPR051087">
    <property type="entry name" value="Mitochondrial_ACSM"/>
</dbReference>
<dbReference type="InterPro" id="IPR000873">
    <property type="entry name" value="AMP-dep_synth/lig_dom"/>
</dbReference>
<reference evidence="8" key="1">
    <citation type="submission" date="2016-10" db="EMBL/GenBank/DDBJ databases">
        <authorList>
            <person name="Varghese N."/>
            <person name="Submissions S."/>
        </authorList>
    </citation>
    <scope>NUCLEOTIDE SEQUENCE [LARGE SCALE GENOMIC DNA]</scope>
    <source>
        <strain evidence="8">CGMCC 4.3506</strain>
    </source>
</reference>
<dbReference type="RefSeq" id="WP_090055656.1">
    <property type="nucleotide sequence ID" value="NZ_FNCC01000015.1"/>
</dbReference>
<dbReference type="PANTHER" id="PTHR43605:SF10">
    <property type="entry name" value="ACYL-COA SYNTHETASE MEDIUM CHAIN FAMILY MEMBER 3"/>
    <property type="match status" value="1"/>
</dbReference>
<keyword evidence="2" id="KW-0436">Ligase</keyword>
<sequence length="552" mass="60968">MSSHDTYRAARDLMLADPENFSWPNFGGDGFNWAHDWFDVIAGGNETTALHLVEEDGSERAYTFDEMRRRSNRVAYWLAAHGVGKGDSVMIMLGNQVELWESMLAVMKLGAVIMPTTTALGPNDLVDRLERGAVGHVIAGVREAGKFAEGPVRIAVGGTAQGWLDYTDSEQAPDDPLPHPETKADDRLLLYFTSGTTSRPKLVEHTQVSYPAGHLTTMRWIGLRPGDVHLNISSPGWAKHAWSCFFAPWIAEATIFVHNYTRFDAAALLRQLRDKGVTTFCAPPTVWRMLIKADLSGGPGSLREVVAAGEPLNPEVVEQVRQQWGLTLRDGFGQTETTLSVGNVPGAQVKLGSMGTPLPGVPVVLVDPVTGEPAEEGEICVDLARRPMSLMVGYFGDEERNAEAMAGGYYHTGDIASRDEDGYLFYIGRTDDVFKASDYKISPFELESVLIEHPAVTEAAVVPSPDPLRLAVPKAYVALSAGWEPDRDTALAILRHARENLAPFQRIRRLEFYELPKTVSGKIRRVDLRAREQETAERALEWRDDQFPELRG</sequence>
<dbReference type="Pfam" id="PF13193">
    <property type="entry name" value="AMP-binding_C"/>
    <property type="match status" value="1"/>
</dbReference>
<dbReference type="Pfam" id="PF00501">
    <property type="entry name" value="AMP-binding"/>
    <property type="match status" value="1"/>
</dbReference>
<evidence type="ECO:0000259" key="6">
    <source>
        <dbReference type="Pfam" id="PF13193"/>
    </source>
</evidence>
<dbReference type="SUPFAM" id="SSF56801">
    <property type="entry name" value="Acetyl-CoA synthetase-like"/>
    <property type="match status" value="1"/>
</dbReference>
<organism evidence="7 8">
    <name type="scientific">Lentzea fradiae</name>
    <dbReference type="NCBI Taxonomy" id="200378"/>
    <lineage>
        <taxon>Bacteria</taxon>
        <taxon>Bacillati</taxon>
        <taxon>Actinomycetota</taxon>
        <taxon>Actinomycetes</taxon>
        <taxon>Pseudonocardiales</taxon>
        <taxon>Pseudonocardiaceae</taxon>
        <taxon>Lentzea</taxon>
    </lineage>
</organism>
<evidence type="ECO:0000256" key="3">
    <source>
        <dbReference type="ARBA" id="ARBA00022741"/>
    </source>
</evidence>
<dbReference type="InterPro" id="IPR020845">
    <property type="entry name" value="AMP-binding_CS"/>
</dbReference>
<evidence type="ECO:0000313" key="7">
    <source>
        <dbReference type="EMBL" id="SDH05371.1"/>
    </source>
</evidence>
<dbReference type="PROSITE" id="PS00455">
    <property type="entry name" value="AMP_BINDING"/>
    <property type="match status" value="1"/>
</dbReference>
<accession>A0A1G7Z9F1</accession>
<dbReference type="Gene3D" id="3.30.300.30">
    <property type="match status" value="1"/>
</dbReference>
<dbReference type="GO" id="GO:0004321">
    <property type="term" value="F:fatty-acyl-CoA synthase activity"/>
    <property type="evidence" value="ECO:0007669"/>
    <property type="project" value="TreeGrafter"/>
</dbReference>
<feature type="domain" description="AMP-binding enzyme C-terminal" evidence="6">
    <location>
        <begin position="445"/>
        <end position="522"/>
    </location>
</feature>
<dbReference type="InterPro" id="IPR042099">
    <property type="entry name" value="ANL_N_sf"/>
</dbReference>
<dbReference type="GO" id="GO:0006633">
    <property type="term" value="P:fatty acid biosynthetic process"/>
    <property type="evidence" value="ECO:0007669"/>
    <property type="project" value="TreeGrafter"/>
</dbReference>
<keyword evidence="3" id="KW-0547">Nucleotide-binding</keyword>
<dbReference type="InterPro" id="IPR025110">
    <property type="entry name" value="AMP-bd_C"/>
</dbReference>
<dbReference type="Gene3D" id="3.40.50.12780">
    <property type="entry name" value="N-terminal domain of ligase-like"/>
    <property type="match status" value="1"/>
</dbReference>
<evidence type="ECO:0000259" key="5">
    <source>
        <dbReference type="Pfam" id="PF00501"/>
    </source>
</evidence>
<dbReference type="PANTHER" id="PTHR43605">
    <property type="entry name" value="ACYL-COENZYME A SYNTHETASE"/>
    <property type="match status" value="1"/>
</dbReference>
<dbReference type="InterPro" id="IPR045851">
    <property type="entry name" value="AMP-bd_C_sf"/>
</dbReference>
<name>A0A1G7Z9F1_9PSEU</name>
<evidence type="ECO:0000313" key="8">
    <source>
        <dbReference type="Proteomes" id="UP000199623"/>
    </source>
</evidence>
<dbReference type="Proteomes" id="UP000199623">
    <property type="component" value="Unassembled WGS sequence"/>
</dbReference>
<comment type="similarity">
    <text evidence="1">Belongs to the ATP-dependent AMP-binding enzyme family.</text>
</comment>
<keyword evidence="4" id="KW-0067">ATP-binding</keyword>
<feature type="domain" description="AMP-dependent synthetase/ligase" evidence="5">
    <location>
        <begin position="48"/>
        <end position="394"/>
    </location>
</feature>
<dbReference type="EMBL" id="FNCC01000015">
    <property type="protein sequence ID" value="SDH05371.1"/>
    <property type="molecule type" value="Genomic_DNA"/>
</dbReference>
<dbReference type="AlphaFoldDB" id="A0A1G7Z9F1"/>
<keyword evidence="8" id="KW-1185">Reference proteome</keyword>
<gene>
    <name evidence="7" type="ORF">SAMN05216553_11558</name>
</gene>
<dbReference type="GO" id="GO:0005524">
    <property type="term" value="F:ATP binding"/>
    <property type="evidence" value="ECO:0007669"/>
    <property type="project" value="UniProtKB-KW"/>
</dbReference>
<protein>
    <submittedName>
        <fullName evidence="7">Acetyl-CoA synthetase</fullName>
    </submittedName>
</protein>
<dbReference type="GO" id="GO:0006637">
    <property type="term" value="P:acyl-CoA metabolic process"/>
    <property type="evidence" value="ECO:0007669"/>
    <property type="project" value="TreeGrafter"/>
</dbReference>
<dbReference type="STRING" id="200378.SAMN05216553_11558"/>
<evidence type="ECO:0000256" key="4">
    <source>
        <dbReference type="ARBA" id="ARBA00022840"/>
    </source>
</evidence>
<proteinExistence type="inferred from homology"/>
<evidence type="ECO:0000256" key="1">
    <source>
        <dbReference type="ARBA" id="ARBA00006432"/>
    </source>
</evidence>
<dbReference type="FunFam" id="3.30.300.30:FF:000028">
    <property type="entry name" value="AMP-dependent synthetase"/>
    <property type="match status" value="1"/>
</dbReference>
<dbReference type="GO" id="GO:0016405">
    <property type="term" value="F:CoA-ligase activity"/>
    <property type="evidence" value="ECO:0007669"/>
    <property type="project" value="UniProtKB-ARBA"/>
</dbReference>
<dbReference type="OrthoDB" id="9803968at2"/>
<dbReference type="GO" id="GO:0015645">
    <property type="term" value="F:fatty acid ligase activity"/>
    <property type="evidence" value="ECO:0007669"/>
    <property type="project" value="TreeGrafter"/>
</dbReference>